<sequence length="50" mass="5919">MNVNNYASIRYHAIWPQSEIHLIAESDHGLHQNRQEVYNRVIKVLCNDLD</sequence>
<accession>A0AAP3M3H9</accession>
<evidence type="ECO:0008006" key="3">
    <source>
        <dbReference type="Google" id="ProtNLM"/>
    </source>
</evidence>
<name>A0AAP3M3H9_9LACO</name>
<proteinExistence type="predicted"/>
<evidence type="ECO:0000313" key="1">
    <source>
        <dbReference type="EMBL" id="MCZ3844534.1"/>
    </source>
</evidence>
<reference evidence="1" key="1">
    <citation type="submission" date="2022-01" db="EMBL/GenBank/DDBJ databases">
        <title>VMRC isolate genome collection.</title>
        <authorList>
            <person name="France M."/>
            <person name="Rutt L."/>
            <person name="Humphrys M."/>
            <person name="Ravel J."/>
        </authorList>
    </citation>
    <scope>NUCLEOTIDE SEQUENCE</scope>
    <source>
        <strain evidence="1">C0127B5</strain>
    </source>
</reference>
<comment type="caution">
    <text evidence="1">The sequence shown here is derived from an EMBL/GenBank/DDBJ whole genome shotgun (WGS) entry which is preliminary data.</text>
</comment>
<organism evidence="1 2">
    <name type="scientific">Lactobacillus mulieris</name>
    <dbReference type="NCBI Taxonomy" id="2508708"/>
    <lineage>
        <taxon>Bacteria</taxon>
        <taxon>Bacillati</taxon>
        <taxon>Bacillota</taxon>
        <taxon>Bacilli</taxon>
        <taxon>Lactobacillales</taxon>
        <taxon>Lactobacillaceae</taxon>
        <taxon>Lactobacillus</taxon>
    </lineage>
</organism>
<protein>
    <recommendedName>
        <fullName evidence="3">Alpha/beta hydrolase</fullName>
    </recommendedName>
</protein>
<dbReference type="RefSeq" id="WP_006586192.1">
    <property type="nucleotide sequence ID" value="NZ_CABMGH010000055.1"/>
</dbReference>
<evidence type="ECO:0000313" key="2">
    <source>
        <dbReference type="Proteomes" id="UP001213015"/>
    </source>
</evidence>
<dbReference type="AlphaFoldDB" id="A0AAP3M3H9"/>
<dbReference type="EMBL" id="JAKHLF010000003">
    <property type="protein sequence ID" value="MCZ3844534.1"/>
    <property type="molecule type" value="Genomic_DNA"/>
</dbReference>
<gene>
    <name evidence="1" type="ORF">L2422_03210</name>
</gene>
<dbReference type="GeneID" id="97458876"/>
<dbReference type="Proteomes" id="UP001213015">
    <property type="component" value="Unassembled WGS sequence"/>
</dbReference>